<evidence type="ECO:0000256" key="2">
    <source>
        <dbReference type="SAM" id="SignalP"/>
    </source>
</evidence>
<dbReference type="InterPro" id="IPR007312">
    <property type="entry name" value="Phosphoesterase"/>
</dbReference>
<keyword evidence="2" id="KW-0732">Signal</keyword>
<evidence type="ECO:0000313" key="4">
    <source>
        <dbReference type="Proteomes" id="UP000315522"/>
    </source>
</evidence>
<dbReference type="PANTHER" id="PTHR31956">
    <property type="entry name" value="NON-SPECIFIC PHOSPHOLIPASE C4-RELATED"/>
    <property type="match status" value="1"/>
</dbReference>
<dbReference type="GO" id="GO:0009395">
    <property type="term" value="P:phospholipid catabolic process"/>
    <property type="evidence" value="ECO:0007669"/>
    <property type="project" value="TreeGrafter"/>
</dbReference>
<sequence length="311" mass="34104">MHFSSLLTTAAVGVVSINAQTQYTATNAASVEAARATARTLSPTSSIKGKTFDRFVNIFLENTDFDMAAADPNLQWIASQGITLTNYKAITHPSQPNYIASVGGSTHSVIWDLFSRISSSARTIVDLLDAAGVSWSEYEDDMPYSGFEGDYINQVNGANDYVRKHNPLMSYDSVTSDLDKLAKIKNLTMFYNDLDSNKLPQWMFITPNMTNDGHDTSVTVAGAWAKGFLEPLLTNPNFLSRTLVLLTFDETENYFSDNTVFSLLVGDAVPESLHGTTNDTAYNHYSIMATIENNWNLGNLGEGDADASAFF</sequence>
<dbReference type="PANTHER" id="PTHR31956:SF8">
    <property type="entry name" value="ACID PHOSPHATASE PHOA (AFU_ORTHOLOGUE AFUA_1G03570)"/>
    <property type="match status" value="1"/>
</dbReference>
<organism evidence="3 4">
    <name type="scientific">Lachnellula willkommii</name>
    <dbReference type="NCBI Taxonomy" id="215461"/>
    <lineage>
        <taxon>Eukaryota</taxon>
        <taxon>Fungi</taxon>
        <taxon>Dikarya</taxon>
        <taxon>Ascomycota</taxon>
        <taxon>Pezizomycotina</taxon>
        <taxon>Leotiomycetes</taxon>
        <taxon>Helotiales</taxon>
        <taxon>Lachnaceae</taxon>
        <taxon>Lachnellula</taxon>
    </lineage>
</organism>
<evidence type="ECO:0000256" key="1">
    <source>
        <dbReference type="ARBA" id="ARBA00022801"/>
    </source>
</evidence>
<protein>
    <submittedName>
        <fullName evidence="3">Phosphate-repressible acid phosphatase</fullName>
    </submittedName>
</protein>
<keyword evidence="1" id="KW-0378">Hydrolase</keyword>
<evidence type="ECO:0000313" key="3">
    <source>
        <dbReference type="EMBL" id="TVY93173.1"/>
    </source>
</evidence>
<proteinExistence type="predicted"/>
<dbReference type="EMBL" id="QGML01000175">
    <property type="protein sequence ID" value="TVY93173.1"/>
    <property type="molecule type" value="Genomic_DNA"/>
</dbReference>
<dbReference type="GO" id="GO:0016788">
    <property type="term" value="F:hydrolase activity, acting on ester bonds"/>
    <property type="evidence" value="ECO:0007669"/>
    <property type="project" value="InterPro"/>
</dbReference>
<accession>A0A559MJP0</accession>
<feature type="signal peptide" evidence="2">
    <location>
        <begin position="1"/>
        <end position="19"/>
    </location>
</feature>
<dbReference type="Pfam" id="PF04185">
    <property type="entry name" value="Phosphoesterase"/>
    <property type="match status" value="1"/>
</dbReference>
<name>A0A559MJP0_9HELO</name>
<comment type="caution">
    <text evidence="3">The sequence shown here is derived from an EMBL/GenBank/DDBJ whole genome shotgun (WGS) entry which is preliminary data.</text>
</comment>
<dbReference type="Gene3D" id="3.40.720.10">
    <property type="entry name" value="Alkaline Phosphatase, subunit A"/>
    <property type="match status" value="1"/>
</dbReference>
<dbReference type="InterPro" id="IPR017850">
    <property type="entry name" value="Alkaline_phosphatase_core_sf"/>
</dbReference>
<dbReference type="Proteomes" id="UP000315522">
    <property type="component" value="Unassembled WGS sequence"/>
</dbReference>
<dbReference type="SUPFAM" id="SSF53649">
    <property type="entry name" value="Alkaline phosphatase-like"/>
    <property type="match status" value="1"/>
</dbReference>
<dbReference type="AlphaFoldDB" id="A0A559MJP0"/>
<feature type="chain" id="PRO_5022219959" evidence="2">
    <location>
        <begin position="20"/>
        <end position="311"/>
    </location>
</feature>
<gene>
    <name evidence="3" type="primary">PHOA</name>
    <name evidence="3" type="ORF">LAWI1_G000421</name>
</gene>
<keyword evidence="4" id="KW-1185">Reference proteome</keyword>
<reference evidence="3 4" key="1">
    <citation type="submission" date="2018-05" db="EMBL/GenBank/DDBJ databases">
        <title>Genome sequencing and assembly of the regulated plant pathogen Lachnellula willkommii and related sister species for the development of diagnostic species identification markers.</title>
        <authorList>
            <person name="Giroux E."/>
            <person name="Bilodeau G."/>
        </authorList>
    </citation>
    <scope>NUCLEOTIDE SEQUENCE [LARGE SCALE GENOMIC DNA]</scope>
    <source>
        <strain evidence="3 4">CBS 172.35</strain>
    </source>
</reference>